<proteinExistence type="predicted"/>
<comment type="caution">
    <text evidence="1">The sequence shown here is derived from an EMBL/GenBank/DDBJ whole genome shotgun (WGS) entry which is preliminary data.</text>
</comment>
<reference evidence="1" key="2">
    <citation type="submission" date="2013-11" db="EMBL/GenBank/DDBJ databases">
        <title>Draft genome sequence of Anaerostipes caccae (DSM 14662).</title>
        <authorList>
            <person name="Sudarsanam P."/>
            <person name="Ley R."/>
            <person name="Guruge J."/>
            <person name="Turnbaugh P.J."/>
            <person name="Mahowald M."/>
            <person name="Liep D."/>
            <person name="Gordon J."/>
        </authorList>
    </citation>
    <scope>NUCLEOTIDE SEQUENCE</scope>
    <source>
        <strain evidence="1">DSM 14662</strain>
    </source>
</reference>
<sequence>MSNKGTKNYGRPCGKVKTAKIEIAIEPEIKKEFMQLLSEEGKKASIEIGVWIREYIKEKNQKE</sequence>
<reference evidence="1" key="1">
    <citation type="submission" date="2007-11" db="EMBL/GenBank/DDBJ databases">
        <authorList>
            <person name="Fulton L."/>
            <person name="Clifton S."/>
            <person name="Fulton B."/>
            <person name="Xu J."/>
            <person name="Minx P."/>
            <person name="Pepin K.H."/>
            <person name="Johnson M."/>
            <person name="Thiruvilangam P."/>
            <person name="Bhonagiri V."/>
            <person name="Nash W.E."/>
            <person name="Mardis E.R."/>
            <person name="Wilson R.K."/>
        </authorList>
    </citation>
    <scope>NUCLEOTIDE SEQUENCE [LARGE SCALE GENOMIC DNA]</scope>
    <source>
        <strain evidence="1">DSM 14662</strain>
    </source>
</reference>
<name>B0MB43_ANACD</name>
<dbReference type="EMBL" id="ABAX03000005">
    <property type="protein sequence ID" value="EDR98718.1"/>
    <property type="molecule type" value="Genomic_DNA"/>
</dbReference>
<gene>
    <name evidence="1" type="ORF">ANACAC_00769</name>
</gene>
<dbReference type="STRING" id="411490.ANACAC_00769"/>
<accession>B0MB43</accession>
<dbReference type="RefSeq" id="WP_006566276.1">
    <property type="nucleotide sequence ID" value="NZ_AP023027.1"/>
</dbReference>
<evidence type="ECO:0000313" key="2">
    <source>
        <dbReference type="Proteomes" id="UP000004935"/>
    </source>
</evidence>
<dbReference type="eggNOG" id="ENOG5032ZCU">
    <property type="taxonomic scope" value="Bacteria"/>
</dbReference>
<dbReference type="HOGENOM" id="CLU_2875813_0_0_9"/>
<dbReference type="AlphaFoldDB" id="B0MB43"/>
<evidence type="ECO:0000313" key="1">
    <source>
        <dbReference type="EMBL" id="EDR98718.1"/>
    </source>
</evidence>
<protein>
    <submittedName>
        <fullName evidence="1">Uncharacterized protein</fullName>
    </submittedName>
</protein>
<keyword evidence="2" id="KW-1185">Reference proteome</keyword>
<organism evidence="1 2">
    <name type="scientific">Anaerostipes caccae (strain DSM 14662 / CCUG 47493 / JCM 13470 / NCIMB 13811 / L1-92)</name>
    <dbReference type="NCBI Taxonomy" id="411490"/>
    <lineage>
        <taxon>Bacteria</taxon>
        <taxon>Bacillati</taxon>
        <taxon>Bacillota</taxon>
        <taxon>Clostridia</taxon>
        <taxon>Lachnospirales</taxon>
        <taxon>Lachnospiraceae</taxon>
        <taxon>Anaerostipes</taxon>
    </lineage>
</organism>
<dbReference type="Proteomes" id="UP000004935">
    <property type="component" value="Unassembled WGS sequence"/>
</dbReference>